<proteinExistence type="predicted"/>
<keyword evidence="2" id="KW-0472">Membrane</keyword>
<reference evidence="3" key="2">
    <citation type="submission" date="2021-05" db="EMBL/GenBank/DDBJ databases">
        <authorList>
            <person name="Pain A."/>
        </authorList>
    </citation>
    <scope>NUCLEOTIDE SEQUENCE</scope>
    <source>
        <strain evidence="3">1802A</strain>
    </source>
</reference>
<dbReference type="AlphaFoldDB" id="A0AAD9GJI9"/>
<dbReference type="EMBL" id="JAHBMH010000007">
    <property type="protein sequence ID" value="KAK1939626.1"/>
    <property type="molecule type" value="Genomic_DNA"/>
</dbReference>
<feature type="compositionally biased region" description="Polar residues" evidence="1">
    <location>
        <begin position="18"/>
        <end position="28"/>
    </location>
</feature>
<organism evidence="3 4">
    <name type="scientific">Babesia divergens</name>
    <dbReference type="NCBI Taxonomy" id="32595"/>
    <lineage>
        <taxon>Eukaryota</taxon>
        <taxon>Sar</taxon>
        <taxon>Alveolata</taxon>
        <taxon>Apicomplexa</taxon>
        <taxon>Aconoidasida</taxon>
        <taxon>Piroplasmida</taxon>
        <taxon>Babesiidae</taxon>
        <taxon>Babesia</taxon>
    </lineage>
</organism>
<keyword evidence="4" id="KW-1185">Reference proteome</keyword>
<comment type="caution">
    <text evidence="3">The sequence shown here is derived from an EMBL/GenBank/DDBJ whole genome shotgun (WGS) entry which is preliminary data.</text>
</comment>
<evidence type="ECO:0000256" key="2">
    <source>
        <dbReference type="SAM" id="Phobius"/>
    </source>
</evidence>
<feature type="transmembrane region" description="Helical" evidence="2">
    <location>
        <begin position="40"/>
        <end position="63"/>
    </location>
</feature>
<feature type="compositionally biased region" description="Basic and acidic residues" evidence="1">
    <location>
        <begin position="1"/>
        <end position="12"/>
    </location>
</feature>
<keyword evidence="2" id="KW-1133">Transmembrane helix</keyword>
<reference evidence="3" key="1">
    <citation type="journal article" date="2014" name="Nucleic Acids Res.">
        <title>The evolutionary dynamics of variant antigen genes in Babesia reveal a history of genomic innovation underlying host-parasite interaction.</title>
        <authorList>
            <person name="Jackson A.P."/>
            <person name="Otto T.D."/>
            <person name="Darby A."/>
            <person name="Ramaprasad A."/>
            <person name="Xia D."/>
            <person name="Echaide I.E."/>
            <person name="Farber M."/>
            <person name="Gahlot S."/>
            <person name="Gamble J."/>
            <person name="Gupta D."/>
            <person name="Gupta Y."/>
            <person name="Jackson L."/>
            <person name="Malandrin L."/>
            <person name="Malas T.B."/>
            <person name="Moussa E."/>
            <person name="Nair M."/>
            <person name="Reid A.J."/>
            <person name="Sanders M."/>
            <person name="Sharma J."/>
            <person name="Tracey A."/>
            <person name="Quail M.A."/>
            <person name="Weir W."/>
            <person name="Wastling J.M."/>
            <person name="Hall N."/>
            <person name="Willadsen P."/>
            <person name="Lingelbach K."/>
            <person name="Shiels B."/>
            <person name="Tait A."/>
            <person name="Berriman M."/>
            <person name="Allred D.R."/>
            <person name="Pain A."/>
        </authorList>
    </citation>
    <scope>NUCLEOTIDE SEQUENCE</scope>
    <source>
        <strain evidence="3">1802A</strain>
    </source>
</reference>
<evidence type="ECO:0000256" key="1">
    <source>
        <dbReference type="SAM" id="MobiDB-lite"/>
    </source>
</evidence>
<keyword evidence="2" id="KW-0812">Transmembrane</keyword>
<name>A0AAD9GJI9_BABDI</name>
<protein>
    <submittedName>
        <fullName evidence="3">Uncharacterized protein</fullName>
    </submittedName>
</protein>
<dbReference type="Proteomes" id="UP001195914">
    <property type="component" value="Unassembled WGS sequence"/>
</dbReference>
<evidence type="ECO:0000313" key="3">
    <source>
        <dbReference type="EMBL" id="KAK1939626.1"/>
    </source>
</evidence>
<sequence>MQTLGDKDDGVSRMDTGNVRNDIQNHNSTNRASNAKMPCIYILLSIFAFLLSTVVIIVILSAIREVP</sequence>
<accession>A0AAD9GJI9</accession>
<evidence type="ECO:0000313" key="4">
    <source>
        <dbReference type="Proteomes" id="UP001195914"/>
    </source>
</evidence>
<gene>
    <name evidence="3" type="ORF">X943_001705</name>
</gene>
<feature type="region of interest" description="Disordered" evidence="1">
    <location>
        <begin position="1"/>
        <end position="28"/>
    </location>
</feature>